<dbReference type="EC" id="2.7.11.24" evidence="3 18"/>
<dbReference type="EMBL" id="SMMG02000009">
    <property type="protein sequence ID" value="KAA3461122.1"/>
    <property type="molecule type" value="Genomic_DNA"/>
</dbReference>
<dbReference type="FunFam" id="1.10.510.10:FF:000206">
    <property type="entry name" value="Mitogen-activated protein kinase"/>
    <property type="match status" value="1"/>
</dbReference>
<dbReference type="InterPro" id="IPR000719">
    <property type="entry name" value="Prot_kinase_dom"/>
</dbReference>
<evidence type="ECO:0000256" key="13">
    <source>
        <dbReference type="ARBA" id="ARBA00023242"/>
    </source>
</evidence>
<feature type="binding site" evidence="17">
    <location>
        <position position="62"/>
    </location>
    <ligand>
        <name>ATP</name>
        <dbReference type="ChEBI" id="CHEBI:30616"/>
    </ligand>
</feature>
<evidence type="ECO:0000256" key="19">
    <source>
        <dbReference type="SAM" id="MobiDB-lite"/>
    </source>
</evidence>
<dbReference type="PANTHER" id="PTHR24055">
    <property type="entry name" value="MITOGEN-ACTIVATED PROTEIN KINASE"/>
    <property type="match status" value="1"/>
</dbReference>
<dbReference type="OrthoDB" id="192887at2759"/>
<feature type="region of interest" description="Disordered" evidence="19">
    <location>
        <begin position="406"/>
        <end position="447"/>
    </location>
</feature>
<dbReference type="Gene3D" id="3.30.200.20">
    <property type="entry name" value="Phosphorylase Kinase, domain 1"/>
    <property type="match status" value="1"/>
</dbReference>
<dbReference type="Proteomes" id="UP000325315">
    <property type="component" value="Unassembled WGS sequence"/>
</dbReference>
<comment type="catalytic activity">
    <reaction evidence="15">
        <text>L-seryl-[protein] + ATP = O-phospho-L-seryl-[protein] + ADP + H(+)</text>
        <dbReference type="Rhea" id="RHEA:17989"/>
        <dbReference type="Rhea" id="RHEA-COMP:9863"/>
        <dbReference type="Rhea" id="RHEA-COMP:11604"/>
        <dbReference type="ChEBI" id="CHEBI:15378"/>
        <dbReference type="ChEBI" id="CHEBI:29999"/>
        <dbReference type="ChEBI" id="CHEBI:30616"/>
        <dbReference type="ChEBI" id="CHEBI:83421"/>
        <dbReference type="ChEBI" id="CHEBI:456216"/>
        <dbReference type="EC" id="2.7.11.24"/>
    </reaction>
</comment>
<dbReference type="Pfam" id="PF00069">
    <property type="entry name" value="Pkinase"/>
    <property type="match status" value="1"/>
</dbReference>
<dbReference type="GO" id="GO:0005524">
    <property type="term" value="F:ATP binding"/>
    <property type="evidence" value="ECO:0007669"/>
    <property type="project" value="UniProtKB-UniRule"/>
</dbReference>
<keyword evidence="6 18" id="KW-0808">Transferase</keyword>
<keyword evidence="12" id="KW-0804">Transcription</keyword>
<reference evidence="23" key="1">
    <citation type="journal article" date="2019" name="Plant Biotechnol. J.">
        <title>Genome sequencing of the Australian wild diploid species Gossypium australe highlights disease resistance and delayed gland morphogenesis.</title>
        <authorList>
            <person name="Cai Y."/>
            <person name="Cai X."/>
            <person name="Wang Q."/>
            <person name="Wang P."/>
            <person name="Zhang Y."/>
            <person name="Cai C."/>
            <person name="Xu Y."/>
            <person name="Wang K."/>
            <person name="Zhou Z."/>
            <person name="Wang C."/>
            <person name="Geng S."/>
            <person name="Li B."/>
            <person name="Dong Q."/>
            <person name="Hou Y."/>
            <person name="Wang H."/>
            <person name="Ai P."/>
            <person name="Liu Z."/>
            <person name="Yi F."/>
            <person name="Sun M."/>
            <person name="An G."/>
            <person name="Cheng J."/>
            <person name="Zhang Y."/>
            <person name="Shi Q."/>
            <person name="Xie Y."/>
            <person name="Shi X."/>
            <person name="Chang Y."/>
            <person name="Huang F."/>
            <person name="Chen Y."/>
            <person name="Hong S."/>
            <person name="Mi L."/>
            <person name="Sun Q."/>
            <person name="Zhang L."/>
            <person name="Zhou B."/>
            <person name="Peng R."/>
            <person name="Zhang X."/>
            <person name="Liu F."/>
        </authorList>
    </citation>
    <scope>NUCLEOTIDE SEQUENCE [LARGE SCALE GENOMIC DNA]</scope>
    <source>
        <strain evidence="23">cv. PA1801</strain>
    </source>
</reference>
<dbReference type="SMART" id="SM00220">
    <property type="entry name" value="S_TKc"/>
    <property type="match status" value="1"/>
</dbReference>
<dbReference type="AlphaFoldDB" id="A0A5B6UXZ7"/>
<keyword evidence="23" id="KW-1185">Reference proteome</keyword>
<dbReference type="PROSITE" id="PS50011">
    <property type="entry name" value="PROTEIN_KINASE_DOM"/>
    <property type="match status" value="1"/>
</dbReference>
<keyword evidence="9 17" id="KW-0067">ATP-binding</keyword>
<dbReference type="GO" id="GO:0003700">
    <property type="term" value="F:DNA-binding transcription factor activity"/>
    <property type="evidence" value="ECO:0007669"/>
    <property type="project" value="InterPro"/>
</dbReference>
<evidence type="ECO:0000256" key="4">
    <source>
        <dbReference type="ARBA" id="ARBA00022527"/>
    </source>
</evidence>
<dbReference type="Pfam" id="PF00170">
    <property type="entry name" value="bZIP_1"/>
    <property type="match status" value="1"/>
</dbReference>
<evidence type="ECO:0000256" key="17">
    <source>
        <dbReference type="PROSITE-ProRule" id="PRU10141"/>
    </source>
</evidence>
<dbReference type="GO" id="GO:0003677">
    <property type="term" value="F:DNA binding"/>
    <property type="evidence" value="ECO:0007669"/>
    <property type="project" value="UniProtKB-KW"/>
</dbReference>
<dbReference type="InterPro" id="IPR050117">
    <property type="entry name" value="MAPK"/>
</dbReference>
<organism evidence="22 23">
    <name type="scientific">Gossypium australe</name>
    <dbReference type="NCBI Taxonomy" id="47621"/>
    <lineage>
        <taxon>Eukaryota</taxon>
        <taxon>Viridiplantae</taxon>
        <taxon>Streptophyta</taxon>
        <taxon>Embryophyta</taxon>
        <taxon>Tracheophyta</taxon>
        <taxon>Spermatophyta</taxon>
        <taxon>Magnoliopsida</taxon>
        <taxon>eudicotyledons</taxon>
        <taxon>Gunneridae</taxon>
        <taxon>Pentapetalae</taxon>
        <taxon>rosids</taxon>
        <taxon>malvids</taxon>
        <taxon>Malvales</taxon>
        <taxon>Malvaceae</taxon>
        <taxon>Malvoideae</taxon>
        <taxon>Gossypium</taxon>
    </lineage>
</organism>
<dbReference type="InterPro" id="IPR003527">
    <property type="entry name" value="MAP_kinase_CS"/>
</dbReference>
<keyword evidence="10" id="KW-0805">Transcription regulation</keyword>
<dbReference type="PROSITE" id="PS50217">
    <property type="entry name" value="BZIP"/>
    <property type="match status" value="1"/>
</dbReference>
<dbReference type="Gene3D" id="1.20.5.170">
    <property type="match status" value="1"/>
</dbReference>
<keyword evidence="18" id="KW-0460">Magnesium</keyword>
<dbReference type="Gene3D" id="1.10.510.10">
    <property type="entry name" value="Transferase(Phosphotransferase) domain 1"/>
    <property type="match status" value="1"/>
</dbReference>
<dbReference type="GO" id="GO:0004707">
    <property type="term" value="F:MAP kinase activity"/>
    <property type="evidence" value="ECO:0007669"/>
    <property type="project" value="UniProtKB-EC"/>
</dbReference>
<evidence type="ECO:0000256" key="7">
    <source>
        <dbReference type="ARBA" id="ARBA00022741"/>
    </source>
</evidence>
<dbReference type="CDD" id="cd14702">
    <property type="entry name" value="bZIP_plant_GBF1"/>
    <property type="match status" value="1"/>
</dbReference>
<dbReference type="InterPro" id="IPR011009">
    <property type="entry name" value="Kinase-like_dom_sf"/>
</dbReference>
<evidence type="ECO:0000256" key="12">
    <source>
        <dbReference type="ARBA" id="ARBA00023163"/>
    </source>
</evidence>
<dbReference type="InterPro" id="IPR004827">
    <property type="entry name" value="bZIP"/>
</dbReference>
<dbReference type="SMART" id="SM00338">
    <property type="entry name" value="BRLZ"/>
    <property type="match status" value="1"/>
</dbReference>
<keyword evidence="11" id="KW-0238">DNA-binding</keyword>
<protein>
    <recommendedName>
        <fullName evidence="3 18">Mitogen-activated protein kinase</fullName>
        <ecNumber evidence="3 18">2.7.11.24</ecNumber>
    </recommendedName>
</protein>
<gene>
    <name evidence="22" type="ORF">EPI10_027723</name>
</gene>
<evidence type="ECO:0000256" key="8">
    <source>
        <dbReference type="ARBA" id="ARBA00022777"/>
    </source>
</evidence>
<dbReference type="PROSITE" id="PS01351">
    <property type="entry name" value="MAPK"/>
    <property type="match status" value="1"/>
</dbReference>
<dbReference type="PROSITE" id="PS00108">
    <property type="entry name" value="PROTEIN_KINASE_ST"/>
    <property type="match status" value="1"/>
</dbReference>
<dbReference type="InterPro" id="IPR045314">
    <property type="entry name" value="bZIP_plant_GBF1"/>
</dbReference>
<evidence type="ECO:0000313" key="23">
    <source>
        <dbReference type="Proteomes" id="UP000325315"/>
    </source>
</evidence>
<comment type="subcellular location">
    <subcellularLocation>
        <location evidence="1">Nucleus</location>
    </subcellularLocation>
</comment>
<dbReference type="FunFam" id="1.20.5.170:FF:000020">
    <property type="entry name" value="BZIP transcription factor"/>
    <property type="match status" value="1"/>
</dbReference>
<dbReference type="GO" id="GO:0005634">
    <property type="term" value="C:nucleus"/>
    <property type="evidence" value="ECO:0007669"/>
    <property type="project" value="UniProtKB-SubCell"/>
</dbReference>
<comment type="caution">
    <text evidence="22">The sequence shown here is derived from an EMBL/GenBank/DDBJ whole genome shotgun (WGS) entry which is preliminary data.</text>
</comment>
<comment type="cofactor">
    <cofactor evidence="18">
        <name>Mg(2+)</name>
        <dbReference type="ChEBI" id="CHEBI:18420"/>
    </cofactor>
</comment>
<dbReference type="FunFam" id="3.30.200.20:FF:000046">
    <property type="entry name" value="Mitogen-activated protein kinase"/>
    <property type="match status" value="1"/>
</dbReference>
<dbReference type="SUPFAM" id="SSF56112">
    <property type="entry name" value="Protein kinase-like (PK-like)"/>
    <property type="match status" value="1"/>
</dbReference>
<comment type="similarity">
    <text evidence="2">Belongs to the protein kinase superfamily. CMGC Ser/Thr protein kinase family. MAP kinase subfamily.</text>
</comment>
<dbReference type="GO" id="GO:0046983">
    <property type="term" value="F:protein dimerization activity"/>
    <property type="evidence" value="ECO:0007669"/>
    <property type="project" value="UniProtKB-ARBA"/>
</dbReference>
<keyword evidence="7 17" id="KW-0547">Nucleotide-binding</keyword>
<evidence type="ECO:0000256" key="10">
    <source>
        <dbReference type="ARBA" id="ARBA00023015"/>
    </source>
</evidence>
<keyword evidence="13" id="KW-0539">Nucleus</keyword>
<keyword evidence="8 18" id="KW-0418">Kinase</keyword>
<feature type="compositionally biased region" description="Low complexity" evidence="19">
    <location>
        <begin position="406"/>
        <end position="417"/>
    </location>
</feature>
<evidence type="ECO:0000256" key="2">
    <source>
        <dbReference type="ARBA" id="ARBA00008832"/>
    </source>
</evidence>
<proteinExistence type="inferred from homology"/>
<evidence type="ECO:0000256" key="15">
    <source>
        <dbReference type="ARBA" id="ARBA00048312"/>
    </source>
</evidence>
<keyword evidence="4 18" id="KW-0723">Serine/threonine-protein kinase</keyword>
<comment type="catalytic activity">
    <reaction evidence="14 18">
        <text>L-threonyl-[protein] + ATP = O-phospho-L-threonyl-[protein] + ADP + H(+)</text>
        <dbReference type="Rhea" id="RHEA:46608"/>
        <dbReference type="Rhea" id="RHEA-COMP:11060"/>
        <dbReference type="Rhea" id="RHEA-COMP:11605"/>
        <dbReference type="ChEBI" id="CHEBI:15378"/>
        <dbReference type="ChEBI" id="CHEBI:30013"/>
        <dbReference type="ChEBI" id="CHEBI:30616"/>
        <dbReference type="ChEBI" id="CHEBI:61977"/>
        <dbReference type="ChEBI" id="CHEBI:456216"/>
        <dbReference type="EC" id="2.7.11.24"/>
    </reaction>
</comment>
<sequence>MAMPVEPPNGVKPMGKHYYTMWQTLFEVDTKYVPIKPIGRGSYGIVCSSINRATNEKVAIKKISNVFQNHVDALRTLRELKLLRQIRHDNVVALKDIMMPTQRTSFKDVYVVYELMDTDLLQIIKSSQPLSNDHCKYFLFQLLRGLKYLHSANILHRDLKPGNLLINANCDLKICDFGLARTSRGNEQFMTEYVVTRWYRSPELLLCCDNYGTSIDVWSVGCIFAEILGRRPIFPGTGCLNQLNLIIGVLGSQQEADLQFIDNPKARRYIESLPFSRGIHLSRLYPQADPLAIDLLQRMLIFDPSKRITVTEALQHPYMATLYDPRCNPPARVPINLDIDENMGEEMIREMMLSEMLHYHPEAASTNAYTTFEILLSGFMINSTLRRRTHLVQSFSVVFLYCGASSGSSTLRSSSSSEDFQPILDERKRKRMLSNRESARRSRMRKQKHLDDLMAQVSDLTNHNNQILTSINVTTQHYSNVEAENLVLRVQMTELSNRLQSLNEIIHFINSSNGVLQNDTNIDQPAYCHPHHQLNDDSLMNPWNFSTTNQPFMPSADMMMY</sequence>
<dbReference type="PROSITE" id="PS00107">
    <property type="entry name" value="PROTEIN_KINASE_ATP"/>
    <property type="match status" value="1"/>
</dbReference>
<name>A0A5B6UXZ7_9ROSI</name>
<feature type="domain" description="BZIP" evidence="21">
    <location>
        <begin position="425"/>
        <end position="488"/>
    </location>
</feature>
<dbReference type="InterPro" id="IPR046347">
    <property type="entry name" value="bZIP_sf"/>
</dbReference>
<evidence type="ECO:0000256" key="16">
    <source>
        <dbReference type="ARBA" id="ARBA00062946"/>
    </source>
</evidence>
<evidence type="ECO:0000256" key="5">
    <source>
        <dbReference type="ARBA" id="ARBA00022553"/>
    </source>
</evidence>
<comment type="activity regulation">
    <text evidence="18">Activated by threonine and tyrosine phosphorylation.</text>
</comment>
<evidence type="ECO:0000259" key="21">
    <source>
        <dbReference type="PROSITE" id="PS50217"/>
    </source>
</evidence>
<evidence type="ECO:0000259" key="20">
    <source>
        <dbReference type="PROSITE" id="PS50011"/>
    </source>
</evidence>
<dbReference type="InterPro" id="IPR008271">
    <property type="entry name" value="Ser/Thr_kinase_AS"/>
</dbReference>
<comment type="similarity">
    <text evidence="18">Belongs to the protein kinase superfamily. Ser/Thr protein kinase family. MAP kinase subfamily.</text>
</comment>
<evidence type="ECO:0000256" key="6">
    <source>
        <dbReference type="ARBA" id="ARBA00022679"/>
    </source>
</evidence>
<keyword evidence="5" id="KW-0597">Phosphoprotein</keyword>
<dbReference type="InterPro" id="IPR017441">
    <property type="entry name" value="Protein_kinase_ATP_BS"/>
</dbReference>
<feature type="domain" description="Protein kinase" evidence="20">
    <location>
        <begin position="32"/>
        <end position="319"/>
    </location>
</feature>
<accession>A0A5B6UXZ7</accession>
<dbReference type="PROSITE" id="PS00036">
    <property type="entry name" value="BZIP_BASIC"/>
    <property type="match status" value="1"/>
</dbReference>
<evidence type="ECO:0000313" key="22">
    <source>
        <dbReference type="EMBL" id="KAA3461122.1"/>
    </source>
</evidence>
<evidence type="ECO:0000256" key="9">
    <source>
        <dbReference type="ARBA" id="ARBA00022840"/>
    </source>
</evidence>
<evidence type="ECO:0000256" key="18">
    <source>
        <dbReference type="RuleBase" id="RU361165"/>
    </source>
</evidence>
<comment type="subunit">
    <text evidence="16">Interacts with MKK3.</text>
</comment>
<dbReference type="GO" id="GO:0106310">
    <property type="term" value="F:protein serine kinase activity"/>
    <property type="evidence" value="ECO:0007669"/>
    <property type="project" value="RHEA"/>
</dbReference>
<evidence type="ECO:0000256" key="3">
    <source>
        <dbReference type="ARBA" id="ARBA00012411"/>
    </source>
</evidence>
<evidence type="ECO:0000256" key="1">
    <source>
        <dbReference type="ARBA" id="ARBA00004123"/>
    </source>
</evidence>
<evidence type="ECO:0000256" key="14">
    <source>
        <dbReference type="ARBA" id="ARBA00047592"/>
    </source>
</evidence>
<dbReference type="CDD" id="cd07858">
    <property type="entry name" value="STKc_TEY_MAPK"/>
    <property type="match status" value="1"/>
</dbReference>
<dbReference type="SUPFAM" id="SSF57959">
    <property type="entry name" value="Leucine zipper domain"/>
    <property type="match status" value="1"/>
</dbReference>
<evidence type="ECO:0000256" key="11">
    <source>
        <dbReference type="ARBA" id="ARBA00023125"/>
    </source>
</evidence>